<proteinExistence type="predicted"/>
<evidence type="ECO:0000313" key="8">
    <source>
        <dbReference type="Proteomes" id="UP001320245"/>
    </source>
</evidence>
<evidence type="ECO:0000256" key="2">
    <source>
        <dbReference type="ARBA" id="ARBA00022448"/>
    </source>
</evidence>
<dbReference type="InterPro" id="IPR036259">
    <property type="entry name" value="MFS_trans_sf"/>
</dbReference>
<dbReference type="SUPFAM" id="SSF103473">
    <property type="entry name" value="MFS general substrate transporter"/>
    <property type="match status" value="1"/>
</dbReference>
<dbReference type="PANTHER" id="PTHR23501:SF191">
    <property type="entry name" value="VACUOLAR BASIC AMINO ACID TRANSPORTER 4"/>
    <property type="match status" value="1"/>
</dbReference>
<dbReference type="GO" id="GO:0005886">
    <property type="term" value="C:plasma membrane"/>
    <property type="evidence" value="ECO:0007669"/>
    <property type="project" value="TreeGrafter"/>
</dbReference>
<keyword evidence="2" id="KW-0813">Transport</keyword>
<dbReference type="Pfam" id="PF07690">
    <property type="entry name" value="MFS_1"/>
    <property type="match status" value="1"/>
</dbReference>
<gene>
    <name evidence="7" type="ORF">SLS53_004764</name>
</gene>
<dbReference type="Gene3D" id="1.20.1720.10">
    <property type="entry name" value="Multidrug resistance protein D"/>
    <property type="match status" value="1"/>
</dbReference>
<dbReference type="EMBL" id="JAJSPL020000017">
    <property type="protein sequence ID" value="KAK7741704.1"/>
    <property type="molecule type" value="Genomic_DNA"/>
</dbReference>
<name>A0AAN9U9J3_9PEZI</name>
<reference evidence="7 8" key="1">
    <citation type="journal article" date="2023" name="PLoS ONE">
        <title>Cytospora paraplurivora sp. nov. isolated from orchards with fruit tree decline syndrome in Ontario, Canada.</title>
        <authorList>
            <person name="Ilyukhin E."/>
            <person name="Nguyen H.D.T."/>
            <person name="Castle A.J."/>
            <person name="Ellouze W."/>
        </authorList>
    </citation>
    <scope>NUCLEOTIDE SEQUENCE [LARGE SCALE GENOMIC DNA]</scope>
    <source>
        <strain evidence="7 8">FDS-564</strain>
    </source>
</reference>
<organism evidence="7 8">
    <name type="scientific">Cytospora paraplurivora</name>
    <dbReference type="NCBI Taxonomy" id="2898453"/>
    <lineage>
        <taxon>Eukaryota</taxon>
        <taxon>Fungi</taxon>
        <taxon>Dikarya</taxon>
        <taxon>Ascomycota</taxon>
        <taxon>Pezizomycotina</taxon>
        <taxon>Sordariomycetes</taxon>
        <taxon>Sordariomycetidae</taxon>
        <taxon>Diaporthales</taxon>
        <taxon>Cytosporaceae</taxon>
        <taxon>Cytospora</taxon>
    </lineage>
</organism>
<evidence type="ECO:0000259" key="6">
    <source>
        <dbReference type="PROSITE" id="PS50850"/>
    </source>
</evidence>
<keyword evidence="4" id="KW-1133">Transmembrane helix</keyword>
<dbReference type="InterPro" id="IPR020846">
    <property type="entry name" value="MFS_dom"/>
</dbReference>
<evidence type="ECO:0000313" key="7">
    <source>
        <dbReference type="EMBL" id="KAK7741704.1"/>
    </source>
</evidence>
<dbReference type="PROSITE" id="PS50850">
    <property type="entry name" value="MFS"/>
    <property type="match status" value="1"/>
</dbReference>
<keyword evidence="8" id="KW-1185">Reference proteome</keyword>
<keyword evidence="5" id="KW-0472">Membrane</keyword>
<evidence type="ECO:0000256" key="3">
    <source>
        <dbReference type="ARBA" id="ARBA00022692"/>
    </source>
</evidence>
<dbReference type="PANTHER" id="PTHR23501">
    <property type="entry name" value="MAJOR FACILITATOR SUPERFAMILY"/>
    <property type="match status" value="1"/>
</dbReference>
<comment type="subcellular location">
    <subcellularLocation>
        <location evidence="1">Endomembrane system</location>
        <topology evidence="1">Multi-pass membrane protein</topology>
    </subcellularLocation>
</comment>
<evidence type="ECO:0000256" key="1">
    <source>
        <dbReference type="ARBA" id="ARBA00004127"/>
    </source>
</evidence>
<dbReference type="GO" id="GO:0012505">
    <property type="term" value="C:endomembrane system"/>
    <property type="evidence" value="ECO:0007669"/>
    <property type="project" value="UniProtKB-SubCell"/>
</dbReference>
<evidence type="ECO:0000256" key="4">
    <source>
        <dbReference type="ARBA" id="ARBA00022989"/>
    </source>
</evidence>
<accession>A0AAN9U9J3</accession>
<feature type="domain" description="Major facilitator superfamily (MFS) profile" evidence="6">
    <location>
        <begin position="1"/>
        <end position="85"/>
    </location>
</feature>
<evidence type="ECO:0000256" key="5">
    <source>
        <dbReference type="ARBA" id="ARBA00023136"/>
    </source>
</evidence>
<sequence>MTAFTPLFGCVAEIFGRRSITLVSILLFSIGSAMAGPTPNLGTLMAGRAIQGIDAAGLNTVVEVVVCHWVLLRERGKFMGFIFAI</sequence>
<comment type="caution">
    <text evidence="7">The sequence shown here is derived from an EMBL/GenBank/DDBJ whole genome shotgun (WGS) entry which is preliminary data.</text>
</comment>
<protein>
    <recommendedName>
        <fullName evidence="6">Major facilitator superfamily (MFS) profile domain-containing protein</fullName>
    </recommendedName>
</protein>
<dbReference type="GO" id="GO:0022857">
    <property type="term" value="F:transmembrane transporter activity"/>
    <property type="evidence" value="ECO:0007669"/>
    <property type="project" value="InterPro"/>
</dbReference>
<keyword evidence="3" id="KW-0812">Transmembrane</keyword>
<dbReference type="Proteomes" id="UP001320245">
    <property type="component" value="Unassembled WGS sequence"/>
</dbReference>
<dbReference type="AlphaFoldDB" id="A0AAN9U9J3"/>
<dbReference type="InterPro" id="IPR011701">
    <property type="entry name" value="MFS"/>
</dbReference>